<dbReference type="InterPro" id="IPR007627">
    <property type="entry name" value="RNA_pol_sigma70_r2"/>
</dbReference>
<keyword evidence="8" id="KW-1185">Reference proteome</keyword>
<evidence type="ECO:0000256" key="3">
    <source>
        <dbReference type="ARBA" id="ARBA00023082"/>
    </source>
</evidence>
<reference evidence="7 8" key="1">
    <citation type="submission" date="2019-04" db="EMBL/GenBank/DDBJ databases">
        <authorList>
            <person name="Li J."/>
        </authorList>
    </citation>
    <scope>NUCLEOTIDE SEQUENCE [LARGE SCALE GENOMIC DNA]</scope>
    <source>
        <strain evidence="7 8">CCTCC AB2016182</strain>
    </source>
</reference>
<feature type="domain" description="RNA polymerase sigma-70 region 2" evidence="5">
    <location>
        <begin position="70"/>
        <end position="134"/>
    </location>
</feature>
<gene>
    <name evidence="7" type="ORF">FA740_09790</name>
</gene>
<dbReference type="PANTHER" id="PTHR43133">
    <property type="entry name" value="RNA POLYMERASE ECF-TYPE SIGMA FACTO"/>
    <property type="match status" value="1"/>
</dbReference>
<evidence type="ECO:0000256" key="2">
    <source>
        <dbReference type="ARBA" id="ARBA00023015"/>
    </source>
</evidence>
<evidence type="ECO:0000256" key="4">
    <source>
        <dbReference type="ARBA" id="ARBA00023163"/>
    </source>
</evidence>
<dbReference type="InterPro" id="IPR013325">
    <property type="entry name" value="RNA_pol_sigma_r2"/>
</dbReference>
<dbReference type="EMBL" id="SUNH01000012">
    <property type="protein sequence ID" value="TJZ84413.1"/>
    <property type="molecule type" value="Genomic_DNA"/>
</dbReference>
<dbReference type="AlphaFoldDB" id="A0A4U0QR05"/>
<dbReference type="Gene3D" id="1.10.1740.10">
    <property type="match status" value="1"/>
</dbReference>
<organism evidence="7 8">
    <name type="scientific">Paracoccus hibiscisoli</name>
    <dbReference type="NCBI Taxonomy" id="2023261"/>
    <lineage>
        <taxon>Bacteria</taxon>
        <taxon>Pseudomonadati</taxon>
        <taxon>Pseudomonadota</taxon>
        <taxon>Alphaproteobacteria</taxon>
        <taxon>Rhodobacterales</taxon>
        <taxon>Paracoccaceae</taxon>
        <taxon>Paracoccus</taxon>
    </lineage>
</organism>
<keyword evidence="4" id="KW-0804">Transcription</keyword>
<dbReference type="InterPro" id="IPR013324">
    <property type="entry name" value="RNA_pol_sigma_r3/r4-like"/>
</dbReference>
<dbReference type="InterPro" id="IPR036388">
    <property type="entry name" value="WH-like_DNA-bd_sf"/>
</dbReference>
<keyword evidence="3" id="KW-0731">Sigma factor</keyword>
<protein>
    <submittedName>
        <fullName evidence="7">Sigma-70 family RNA polymerase sigma factor</fullName>
    </submittedName>
</protein>
<comment type="caution">
    <text evidence="7">The sequence shown here is derived from an EMBL/GenBank/DDBJ whole genome shotgun (WGS) entry which is preliminary data.</text>
</comment>
<dbReference type="GO" id="GO:0003677">
    <property type="term" value="F:DNA binding"/>
    <property type="evidence" value="ECO:0007669"/>
    <property type="project" value="InterPro"/>
</dbReference>
<dbReference type="Pfam" id="PF04542">
    <property type="entry name" value="Sigma70_r2"/>
    <property type="match status" value="1"/>
</dbReference>
<dbReference type="NCBIfam" id="TIGR02937">
    <property type="entry name" value="sigma70-ECF"/>
    <property type="match status" value="1"/>
</dbReference>
<dbReference type="InterPro" id="IPR013249">
    <property type="entry name" value="RNA_pol_sigma70_r4_t2"/>
</dbReference>
<dbReference type="OrthoDB" id="9784272at2"/>
<feature type="domain" description="RNA polymerase sigma factor 70 region 4 type 2" evidence="6">
    <location>
        <begin position="167"/>
        <end position="218"/>
    </location>
</feature>
<sequence>MHAPPNSFAPRPADPAGGCNPAALCVRKGDQNRGAFVTEDAEQRNRRLDRAVTDCAEGRPQGIDAILELEGPRLLGLARRILIRHDLAEEALQDAMVMVWRKAAQQRQGDGSSRGWIYAILRNRCLTILRDGARLSSLSPDELTSMQEARQELVSDDDWKLLAGKGRLGECLDALDDPARRAILLAHVAGYSHGEISARQGVPLGTAKSWIRRGLASLRECLS</sequence>
<evidence type="ECO:0000256" key="1">
    <source>
        <dbReference type="ARBA" id="ARBA00010641"/>
    </source>
</evidence>
<dbReference type="GO" id="GO:0006352">
    <property type="term" value="P:DNA-templated transcription initiation"/>
    <property type="evidence" value="ECO:0007669"/>
    <property type="project" value="InterPro"/>
</dbReference>
<accession>A0A4U0QR05</accession>
<dbReference type="Pfam" id="PF08281">
    <property type="entry name" value="Sigma70_r4_2"/>
    <property type="match status" value="1"/>
</dbReference>
<proteinExistence type="inferred from homology"/>
<dbReference type="Proteomes" id="UP000306223">
    <property type="component" value="Unassembled WGS sequence"/>
</dbReference>
<dbReference type="InterPro" id="IPR039425">
    <property type="entry name" value="RNA_pol_sigma-70-like"/>
</dbReference>
<dbReference type="SUPFAM" id="SSF88659">
    <property type="entry name" value="Sigma3 and sigma4 domains of RNA polymerase sigma factors"/>
    <property type="match status" value="1"/>
</dbReference>
<comment type="similarity">
    <text evidence="1">Belongs to the sigma-70 factor family. ECF subfamily.</text>
</comment>
<dbReference type="PANTHER" id="PTHR43133:SF62">
    <property type="entry name" value="RNA POLYMERASE SIGMA FACTOR SIGZ"/>
    <property type="match status" value="1"/>
</dbReference>
<dbReference type="CDD" id="cd06171">
    <property type="entry name" value="Sigma70_r4"/>
    <property type="match status" value="1"/>
</dbReference>
<dbReference type="GO" id="GO:0016987">
    <property type="term" value="F:sigma factor activity"/>
    <property type="evidence" value="ECO:0007669"/>
    <property type="project" value="UniProtKB-KW"/>
</dbReference>
<evidence type="ECO:0000313" key="8">
    <source>
        <dbReference type="Proteomes" id="UP000306223"/>
    </source>
</evidence>
<name>A0A4U0QR05_9RHOB</name>
<dbReference type="Gene3D" id="1.10.10.10">
    <property type="entry name" value="Winged helix-like DNA-binding domain superfamily/Winged helix DNA-binding domain"/>
    <property type="match status" value="1"/>
</dbReference>
<evidence type="ECO:0000313" key="7">
    <source>
        <dbReference type="EMBL" id="TJZ84413.1"/>
    </source>
</evidence>
<keyword evidence="2" id="KW-0805">Transcription regulation</keyword>
<evidence type="ECO:0000259" key="5">
    <source>
        <dbReference type="Pfam" id="PF04542"/>
    </source>
</evidence>
<evidence type="ECO:0000259" key="6">
    <source>
        <dbReference type="Pfam" id="PF08281"/>
    </source>
</evidence>
<dbReference type="SUPFAM" id="SSF88946">
    <property type="entry name" value="Sigma2 domain of RNA polymerase sigma factors"/>
    <property type="match status" value="1"/>
</dbReference>
<dbReference type="InterPro" id="IPR014284">
    <property type="entry name" value="RNA_pol_sigma-70_dom"/>
</dbReference>